<feature type="domain" description="DUF7694" evidence="1">
    <location>
        <begin position="47"/>
        <end position="103"/>
    </location>
</feature>
<protein>
    <recommendedName>
        <fullName evidence="1">DUF7694 domain-containing protein</fullName>
    </recommendedName>
</protein>
<evidence type="ECO:0000313" key="3">
    <source>
        <dbReference type="Proteomes" id="UP001055125"/>
    </source>
</evidence>
<name>A0ABQ4RRB1_9HYPH</name>
<reference evidence="2" key="1">
    <citation type="journal article" date="2021" name="Front. Microbiol.">
        <title>Comprehensive Comparative Genomics and Phenotyping of Methylobacterium Species.</title>
        <authorList>
            <person name="Alessa O."/>
            <person name="Ogura Y."/>
            <person name="Fujitani Y."/>
            <person name="Takami H."/>
            <person name="Hayashi T."/>
            <person name="Sahin N."/>
            <person name="Tani A."/>
        </authorList>
    </citation>
    <scope>NUCLEOTIDE SEQUENCE</scope>
    <source>
        <strain evidence="2">DSM 19015</strain>
    </source>
</reference>
<sequence length="151" mass="16879">MRDLRLLDAYAIRLPGCPANTSYGGCFDVPCPATGSTLRVIATALMDWDHVSVSHRKRCPNWPEMSRIKELFFRDDECAMQLHVPAADHINNHPYCLHLWRPHHVEIPRPPGEMVGIAGVSVEEARRMPLGVRMAMRERALAAVDARGGAT</sequence>
<comment type="caution">
    <text evidence="2">The sequence shown here is derived from an EMBL/GenBank/DDBJ whole genome shotgun (WGS) entry which is preliminary data.</text>
</comment>
<dbReference type="Pfam" id="PF24746">
    <property type="entry name" value="DUF7694"/>
    <property type="match status" value="1"/>
</dbReference>
<dbReference type="Proteomes" id="UP001055125">
    <property type="component" value="Unassembled WGS sequence"/>
</dbReference>
<dbReference type="RefSeq" id="WP_238241925.1">
    <property type="nucleotide sequence ID" value="NZ_BPQP01000001.1"/>
</dbReference>
<dbReference type="EMBL" id="BPQP01000001">
    <property type="protein sequence ID" value="GJD92875.1"/>
    <property type="molecule type" value="Genomic_DNA"/>
</dbReference>
<accession>A0ABQ4RRB1</accession>
<dbReference type="InterPro" id="IPR056111">
    <property type="entry name" value="DUF7694"/>
</dbReference>
<gene>
    <name evidence="2" type="ORF">OCOJLMKI_0058</name>
</gene>
<proteinExistence type="predicted"/>
<keyword evidence="3" id="KW-1185">Reference proteome</keyword>
<reference evidence="2" key="2">
    <citation type="submission" date="2021-08" db="EMBL/GenBank/DDBJ databases">
        <authorList>
            <person name="Tani A."/>
            <person name="Ola A."/>
            <person name="Ogura Y."/>
            <person name="Katsura K."/>
            <person name="Hayashi T."/>
        </authorList>
    </citation>
    <scope>NUCLEOTIDE SEQUENCE</scope>
    <source>
        <strain evidence="2">DSM 19015</strain>
    </source>
</reference>
<organism evidence="2 3">
    <name type="scientific">Methylobacterium iners</name>
    <dbReference type="NCBI Taxonomy" id="418707"/>
    <lineage>
        <taxon>Bacteria</taxon>
        <taxon>Pseudomonadati</taxon>
        <taxon>Pseudomonadota</taxon>
        <taxon>Alphaproteobacteria</taxon>
        <taxon>Hyphomicrobiales</taxon>
        <taxon>Methylobacteriaceae</taxon>
        <taxon>Methylobacterium</taxon>
    </lineage>
</organism>
<evidence type="ECO:0000313" key="2">
    <source>
        <dbReference type="EMBL" id="GJD92875.1"/>
    </source>
</evidence>
<evidence type="ECO:0000259" key="1">
    <source>
        <dbReference type="Pfam" id="PF24746"/>
    </source>
</evidence>